<evidence type="ECO:0000256" key="4">
    <source>
        <dbReference type="ARBA" id="ARBA00022741"/>
    </source>
</evidence>
<dbReference type="AlphaFoldDB" id="A0A949T957"/>
<dbReference type="InterPro" id="IPR025662">
    <property type="entry name" value="Sigma_54_int_dom_ATP-bd_1"/>
</dbReference>
<evidence type="ECO:0000313" key="17">
    <source>
        <dbReference type="Proteomes" id="UP001196379"/>
    </source>
</evidence>
<dbReference type="Gene3D" id="3.40.50.300">
    <property type="entry name" value="P-loop containing nucleotide triphosphate hydrolases"/>
    <property type="match status" value="1"/>
</dbReference>
<dbReference type="Gene3D" id="3.30.70.260">
    <property type="match status" value="1"/>
</dbReference>
<dbReference type="SUPFAM" id="SSF55021">
    <property type="entry name" value="ACT-like"/>
    <property type="match status" value="1"/>
</dbReference>
<keyword evidence="9" id="KW-0010">Activator</keyword>
<proteinExistence type="predicted"/>
<dbReference type="InterPro" id="IPR045865">
    <property type="entry name" value="ACT-like_dom_sf"/>
</dbReference>
<evidence type="ECO:0000256" key="9">
    <source>
        <dbReference type="ARBA" id="ARBA00023159"/>
    </source>
</evidence>
<keyword evidence="8" id="KW-0238">DNA-binding</keyword>
<dbReference type="GO" id="GO:0003677">
    <property type="term" value="F:DNA binding"/>
    <property type="evidence" value="ECO:0007669"/>
    <property type="project" value="UniProtKB-KW"/>
</dbReference>
<dbReference type="FunFam" id="3.40.50.300:FF:000006">
    <property type="entry name" value="DNA-binding transcriptional regulator NtrC"/>
    <property type="match status" value="1"/>
</dbReference>
<dbReference type="PANTHER" id="PTHR32071:SF3">
    <property type="entry name" value="HTH-TYPE TRANSCRIPTIONAL REGULATORY PROTEIN TYRR"/>
    <property type="match status" value="1"/>
</dbReference>
<dbReference type="EMBL" id="JABUMC010000019">
    <property type="protein sequence ID" value="MBV6547294.1"/>
    <property type="molecule type" value="Genomic_DNA"/>
</dbReference>
<evidence type="ECO:0000256" key="1">
    <source>
        <dbReference type="ARBA" id="ARBA00004496"/>
    </source>
</evidence>
<reference evidence="15 17" key="1">
    <citation type="journal article" date="2021" name="Mol. Ecol.">
        <title>Polar bear-adapted Ursidibacter maritimus are remarkably conserved after generations in captivity.</title>
        <authorList>
            <person name="Espinosa-Gongora C."/>
            <person name="Hansen M.J."/>
            <person name="Bertelsen M.F."/>
            <person name="Bojesen A.M."/>
        </authorList>
    </citation>
    <scope>NUCLEOTIDE SEQUENCE</scope>
    <source>
        <strain evidence="15">Pb43105x</strain>
        <strain evidence="14 17">Pb43106</strain>
    </source>
</reference>
<dbReference type="CDD" id="cd00009">
    <property type="entry name" value="AAA"/>
    <property type="match status" value="1"/>
</dbReference>
<evidence type="ECO:0000259" key="12">
    <source>
        <dbReference type="PROSITE" id="PS50045"/>
    </source>
</evidence>
<comment type="caution">
    <text evidence="15">The sequence shown here is derived from an EMBL/GenBank/DDBJ whole genome shotgun (WGS) entry which is preliminary data.</text>
</comment>
<organism evidence="15 16">
    <name type="scientific">Ursidibacter maritimus</name>
    <dbReference type="NCBI Taxonomy" id="1331689"/>
    <lineage>
        <taxon>Bacteria</taxon>
        <taxon>Pseudomonadati</taxon>
        <taxon>Pseudomonadota</taxon>
        <taxon>Gammaproteobacteria</taxon>
        <taxon>Pasteurellales</taxon>
        <taxon>Pasteurellaceae</taxon>
        <taxon>Ursidibacter</taxon>
    </lineage>
</organism>
<keyword evidence="6" id="KW-0067">ATP-binding</keyword>
<dbReference type="Pfam" id="PF25601">
    <property type="entry name" value="AAA_lid_14"/>
    <property type="match status" value="1"/>
</dbReference>
<keyword evidence="4" id="KW-0547">Nucleotide-binding</keyword>
<dbReference type="InterPro" id="IPR002078">
    <property type="entry name" value="Sigma_54_int"/>
</dbReference>
<dbReference type="PROSITE" id="PS00675">
    <property type="entry name" value="SIGMA54_INTERACT_1"/>
    <property type="match status" value="1"/>
</dbReference>
<dbReference type="SUPFAM" id="SSF52540">
    <property type="entry name" value="P-loop containing nucleoside triphosphate hydrolases"/>
    <property type="match status" value="1"/>
</dbReference>
<evidence type="ECO:0000313" key="14">
    <source>
        <dbReference type="EMBL" id="MBV6531117.1"/>
    </source>
</evidence>
<keyword evidence="10" id="KW-0804">Transcription</keyword>
<protein>
    <recommendedName>
        <fullName evidence="11">HTH-type transcriptional regulatory protein TyrR</fullName>
    </recommendedName>
</protein>
<feature type="domain" description="ACT" evidence="13">
    <location>
        <begin position="2"/>
        <end position="75"/>
    </location>
</feature>
<dbReference type="PROSITE" id="PS50045">
    <property type="entry name" value="SIGMA54_INTERACT_4"/>
    <property type="match status" value="1"/>
</dbReference>
<keyword evidence="7" id="KW-0805">Transcription regulation</keyword>
<evidence type="ECO:0000256" key="8">
    <source>
        <dbReference type="ARBA" id="ARBA00023125"/>
    </source>
</evidence>
<keyword evidence="5" id="KW-0058">Aromatic hydrocarbons catabolism</keyword>
<evidence type="ECO:0000256" key="10">
    <source>
        <dbReference type="ARBA" id="ARBA00023163"/>
    </source>
</evidence>
<evidence type="ECO:0000256" key="11">
    <source>
        <dbReference type="ARBA" id="ARBA00029500"/>
    </source>
</evidence>
<gene>
    <name evidence="14" type="ORF">HT657_02965</name>
    <name evidence="15" type="ORF">HT672_08390</name>
</gene>
<evidence type="ECO:0000256" key="7">
    <source>
        <dbReference type="ARBA" id="ARBA00023015"/>
    </source>
</evidence>
<accession>A0A949T957</accession>
<dbReference type="Gene3D" id="3.30.450.20">
    <property type="entry name" value="PAS domain"/>
    <property type="match status" value="1"/>
</dbReference>
<sequence length="532" mass="60447">MRLAITCVERVGVAQDILSLLVKNQINLEGIELQKFADKGVVYLRTEAVDENVQPKLLKEIAKISGITKVQHIHHLPQERKNLELQAVLGALPNPVLSIDLQGNIEFANQQAINSLLPAYKQNLSKRKQEKLQTLNGIPLNDVLANLNKTKWYKAFLEQGATAQQDTLQPISNPIQFDNQMWRIDLLPIELWETDQNRPLGYVVALQSQQAMQLDLHQFMANQTSEFDAMIASSPKMKLVIEQAKKFAILKAPLLIQGETGTGKDLFAKACHQFSFRRDERFIAVNCAGLPEEDAESEMFGYSVEGKERMGFFEYTNGGTVLLDNVAELSLDMQAKLLRFLNDGVFRRVGEEREIQVDVRVICTTQKPLAQLVSEGKIREDLYHRLNVLTLNLPPLRERQADLPLLADHFISQISQQLGIKEPSYDEFFLQALQRHRWAGNLRELYNAIYRACSLANQQLQVKDLDLPEESLPDAEMLDLEQASLDELVNQFESSLLRKFYAEYPSTRKLAQRLGISHTAVANKLRQYGIGK</sequence>
<dbReference type="GO" id="GO:0005524">
    <property type="term" value="F:ATP binding"/>
    <property type="evidence" value="ECO:0007669"/>
    <property type="project" value="UniProtKB-KW"/>
</dbReference>
<dbReference type="EMBL" id="JABULY010000001">
    <property type="protein sequence ID" value="MBV6531117.1"/>
    <property type="molecule type" value="Genomic_DNA"/>
</dbReference>
<evidence type="ECO:0000256" key="6">
    <source>
        <dbReference type="ARBA" id="ARBA00022840"/>
    </source>
</evidence>
<dbReference type="GO" id="GO:0006355">
    <property type="term" value="P:regulation of DNA-templated transcription"/>
    <property type="evidence" value="ECO:0007669"/>
    <property type="project" value="InterPro"/>
</dbReference>
<evidence type="ECO:0000256" key="2">
    <source>
        <dbReference type="ARBA" id="ARBA00022490"/>
    </source>
</evidence>
<dbReference type="InterPro" id="IPR003593">
    <property type="entry name" value="AAA+_ATPase"/>
</dbReference>
<evidence type="ECO:0000256" key="3">
    <source>
        <dbReference type="ARBA" id="ARBA00022491"/>
    </source>
</evidence>
<keyword evidence="2" id="KW-0963">Cytoplasm</keyword>
<feature type="domain" description="Sigma-54 factor interaction" evidence="12">
    <location>
        <begin position="230"/>
        <end position="454"/>
    </location>
</feature>
<comment type="subcellular location">
    <subcellularLocation>
        <location evidence="1">Cytoplasm</location>
    </subcellularLocation>
</comment>
<evidence type="ECO:0000313" key="16">
    <source>
        <dbReference type="Proteomes" id="UP000732858"/>
    </source>
</evidence>
<name>A0A949T957_9PAST</name>
<dbReference type="GO" id="GO:0005737">
    <property type="term" value="C:cytoplasm"/>
    <property type="evidence" value="ECO:0007669"/>
    <property type="project" value="UniProtKB-SubCell"/>
</dbReference>
<dbReference type="Gene3D" id="1.10.10.60">
    <property type="entry name" value="Homeodomain-like"/>
    <property type="match status" value="1"/>
</dbReference>
<evidence type="ECO:0000259" key="13">
    <source>
        <dbReference type="PROSITE" id="PS51671"/>
    </source>
</evidence>
<dbReference type="SUPFAM" id="SSF46689">
    <property type="entry name" value="Homeodomain-like"/>
    <property type="match status" value="1"/>
</dbReference>
<dbReference type="InterPro" id="IPR058031">
    <property type="entry name" value="AAA_lid_NorR"/>
</dbReference>
<dbReference type="InterPro" id="IPR002912">
    <property type="entry name" value="ACT_dom"/>
</dbReference>
<dbReference type="Pfam" id="PF01842">
    <property type="entry name" value="ACT"/>
    <property type="match status" value="1"/>
</dbReference>
<dbReference type="Pfam" id="PF18024">
    <property type="entry name" value="HTH_50"/>
    <property type="match status" value="1"/>
</dbReference>
<dbReference type="PROSITE" id="PS51671">
    <property type="entry name" value="ACT"/>
    <property type="match status" value="1"/>
</dbReference>
<evidence type="ECO:0000313" key="15">
    <source>
        <dbReference type="EMBL" id="MBV6547294.1"/>
    </source>
</evidence>
<evidence type="ECO:0000256" key="5">
    <source>
        <dbReference type="ARBA" id="ARBA00022797"/>
    </source>
</evidence>
<dbReference type="PANTHER" id="PTHR32071">
    <property type="entry name" value="TRANSCRIPTIONAL REGULATORY PROTEIN"/>
    <property type="match status" value="1"/>
</dbReference>
<dbReference type="Proteomes" id="UP000732858">
    <property type="component" value="Unassembled WGS sequence"/>
</dbReference>
<dbReference type="InterPro" id="IPR030828">
    <property type="entry name" value="HTH_TyrR"/>
</dbReference>
<dbReference type="SMART" id="SM00382">
    <property type="entry name" value="AAA"/>
    <property type="match status" value="1"/>
</dbReference>
<dbReference type="Gene3D" id="1.10.8.60">
    <property type="match status" value="1"/>
</dbReference>
<keyword evidence="3" id="KW-0678">Repressor</keyword>
<dbReference type="Pfam" id="PF00158">
    <property type="entry name" value="Sigma54_activat"/>
    <property type="match status" value="1"/>
</dbReference>
<keyword evidence="17" id="KW-1185">Reference proteome</keyword>
<dbReference type="InterPro" id="IPR027417">
    <property type="entry name" value="P-loop_NTPase"/>
</dbReference>
<dbReference type="Proteomes" id="UP001196379">
    <property type="component" value="Unassembled WGS sequence"/>
</dbReference>
<dbReference type="InterPro" id="IPR009057">
    <property type="entry name" value="Homeodomain-like_sf"/>
</dbReference>
<dbReference type="NCBIfam" id="TIGR04381">
    <property type="entry name" value="HTH_TypR"/>
    <property type="match status" value="1"/>
</dbReference>
<dbReference type="OrthoDB" id="9804019at2"/>